<proteinExistence type="predicted"/>
<dbReference type="PROSITE" id="PS50005">
    <property type="entry name" value="TPR"/>
    <property type="match status" value="1"/>
</dbReference>
<keyword evidence="2" id="KW-0732">Signal</keyword>
<reference evidence="4" key="1">
    <citation type="journal article" date="2019" name="Int. J. Syst. Evol. Microbiol.">
        <title>The Global Catalogue of Microorganisms (GCM) 10K type strain sequencing project: providing services to taxonomists for standard genome sequencing and annotation.</title>
        <authorList>
            <consortium name="The Broad Institute Genomics Platform"/>
            <consortium name="The Broad Institute Genome Sequencing Center for Infectious Disease"/>
            <person name="Wu L."/>
            <person name="Ma J."/>
        </authorList>
    </citation>
    <scope>NUCLEOTIDE SEQUENCE [LARGE SCALE GENOMIC DNA]</scope>
    <source>
        <strain evidence="4">TISTR 2562</strain>
    </source>
</reference>
<evidence type="ECO:0000256" key="2">
    <source>
        <dbReference type="SAM" id="SignalP"/>
    </source>
</evidence>
<dbReference type="EMBL" id="JBHUMP010000002">
    <property type="protein sequence ID" value="MFD2738443.1"/>
    <property type="molecule type" value="Genomic_DNA"/>
</dbReference>
<dbReference type="SUPFAM" id="SSF48452">
    <property type="entry name" value="TPR-like"/>
    <property type="match status" value="1"/>
</dbReference>
<feature type="chain" id="PRO_5046087619" evidence="2">
    <location>
        <begin position="26"/>
        <end position="190"/>
    </location>
</feature>
<dbReference type="Pfam" id="PF13432">
    <property type="entry name" value="TPR_16"/>
    <property type="match status" value="2"/>
</dbReference>
<dbReference type="InterPro" id="IPR019734">
    <property type="entry name" value="TPR_rpt"/>
</dbReference>
<keyword evidence="1" id="KW-0802">TPR repeat</keyword>
<dbReference type="RefSeq" id="WP_386371186.1">
    <property type="nucleotide sequence ID" value="NZ_JBHUMP010000002.1"/>
</dbReference>
<dbReference type="Proteomes" id="UP001597474">
    <property type="component" value="Unassembled WGS sequence"/>
</dbReference>
<evidence type="ECO:0000313" key="3">
    <source>
        <dbReference type="EMBL" id="MFD2738443.1"/>
    </source>
</evidence>
<organism evidence="3 4">
    <name type="scientific">Sulfitobacter aestuarii</name>
    <dbReference type="NCBI Taxonomy" id="2161676"/>
    <lineage>
        <taxon>Bacteria</taxon>
        <taxon>Pseudomonadati</taxon>
        <taxon>Pseudomonadota</taxon>
        <taxon>Alphaproteobacteria</taxon>
        <taxon>Rhodobacterales</taxon>
        <taxon>Roseobacteraceae</taxon>
        <taxon>Sulfitobacter</taxon>
    </lineage>
</organism>
<accession>A0ABW5TZ70</accession>
<comment type="caution">
    <text evidence="3">The sequence shown here is derived from an EMBL/GenBank/DDBJ whole genome shotgun (WGS) entry which is preliminary data.</text>
</comment>
<feature type="repeat" description="TPR" evidence="1">
    <location>
        <begin position="138"/>
        <end position="171"/>
    </location>
</feature>
<dbReference type="SMART" id="SM00028">
    <property type="entry name" value="TPR"/>
    <property type="match status" value="3"/>
</dbReference>
<gene>
    <name evidence="3" type="ORF">ACFSUD_02570</name>
</gene>
<dbReference type="InterPro" id="IPR011990">
    <property type="entry name" value="TPR-like_helical_dom_sf"/>
</dbReference>
<evidence type="ECO:0000256" key="1">
    <source>
        <dbReference type="PROSITE-ProRule" id="PRU00339"/>
    </source>
</evidence>
<keyword evidence="4" id="KW-1185">Reference proteome</keyword>
<evidence type="ECO:0000313" key="4">
    <source>
        <dbReference type="Proteomes" id="UP001597474"/>
    </source>
</evidence>
<dbReference type="Gene3D" id="1.25.40.10">
    <property type="entry name" value="Tetratricopeptide repeat domain"/>
    <property type="match status" value="1"/>
</dbReference>
<sequence>MRPELVNLKHIVAALALASVLAAAGAPLRAAAEPAPPELFAELAVADEDEAPGIARQIESLWRRSGSATMDLLLKRGQDALDSEQVPEAIEHLTALTDHAPDFAEGYHLRAQAFFRRGLVGPALADLEMTLSLNPQHYHAIFGLAVMLQETGDTPAAEQLYRRVLAIHPHHRNALDALDALQRDGIGRTL</sequence>
<name>A0ABW5TZ70_9RHOB</name>
<feature type="signal peptide" evidence="2">
    <location>
        <begin position="1"/>
        <end position="25"/>
    </location>
</feature>
<protein>
    <submittedName>
        <fullName evidence="3">Tetratricopeptide repeat protein</fullName>
    </submittedName>
</protein>